<evidence type="ECO:0000259" key="7">
    <source>
        <dbReference type="Pfam" id="PF02085"/>
    </source>
</evidence>
<dbReference type="InterPro" id="IPR036280">
    <property type="entry name" value="Multihaem_cyt_sf"/>
</dbReference>
<feature type="binding site" description="axial binding residue" evidence="6">
    <location>
        <position position="63"/>
    </location>
    <ligand>
        <name>heme c</name>
        <dbReference type="ChEBI" id="CHEBI:61717"/>
        <label>1</label>
    </ligand>
    <ligandPart>
        <name>Fe</name>
        <dbReference type="ChEBI" id="CHEBI:18248"/>
    </ligandPart>
</feature>
<dbReference type="CDD" id="cd08168">
    <property type="entry name" value="Cytochrom_C3"/>
    <property type="match status" value="1"/>
</dbReference>
<keyword evidence="5 6" id="KW-0408">Iron</keyword>
<accession>A0A5K7YUA9</accession>
<evidence type="ECO:0000256" key="2">
    <source>
        <dbReference type="ARBA" id="ARBA00022617"/>
    </source>
</evidence>
<dbReference type="InterPro" id="IPR020942">
    <property type="entry name" value="Cyt_c_III_dom"/>
</dbReference>
<dbReference type="InterPro" id="IPR054899">
    <property type="entry name" value="c3_cytochr_TmcA"/>
</dbReference>
<dbReference type="KEGG" id="dalk:DSCA_38040"/>
<dbReference type="EMBL" id="AP021874">
    <property type="protein sequence ID" value="BBO69874.1"/>
    <property type="molecule type" value="Genomic_DNA"/>
</dbReference>
<keyword evidence="3 6" id="KW-0479">Metal-binding</keyword>
<name>A0A5K7YUA9_9BACT</name>
<feature type="binding site" description="axial binding residue" evidence="6">
    <location>
        <position position="51"/>
    </location>
    <ligand>
        <name>heme c</name>
        <dbReference type="ChEBI" id="CHEBI:61717"/>
        <label>1</label>
    </ligand>
    <ligandPart>
        <name>Fe</name>
        <dbReference type="ChEBI" id="CHEBI:18248"/>
    </ligandPart>
</feature>
<dbReference type="OrthoDB" id="9796996at2"/>
<sequence>MKTITLIVLPLLIGIVLGISPVWSQEDMTVVDNAVFDAPQRTPSVFVHDEHNETAGIDDCAVCHHVYEDGQLVEDESSEDQSCSDCHSLEGDDGQPSLIKAFHTNCKGCHQEQGKGPILCGECHIK</sequence>
<feature type="binding site" description="axial binding residue" evidence="6">
    <location>
        <position position="60"/>
    </location>
    <ligand>
        <name>heme c</name>
        <dbReference type="ChEBI" id="CHEBI:61717"/>
        <label>1</label>
    </ligand>
    <ligandPart>
        <name>Fe</name>
        <dbReference type="ChEBI" id="CHEBI:18248"/>
    </ligandPart>
</feature>
<keyword evidence="2 6" id="KW-0349">Heme</keyword>
<dbReference type="Proteomes" id="UP000427906">
    <property type="component" value="Chromosome"/>
</dbReference>
<proteinExistence type="predicted"/>
<feature type="binding site" description="axial binding residue" evidence="6">
    <location>
        <position position="123"/>
    </location>
    <ligand>
        <name>heme c</name>
        <dbReference type="ChEBI" id="CHEBI:61717"/>
        <label>1</label>
    </ligand>
    <ligandPart>
        <name>Fe</name>
        <dbReference type="ChEBI" id="CHEBI:18248"/>
    </ligandPart>
</feature>
<feature type="binding site" description="axial binding residue" evidence="6">
    <location>
        <position position="120"/>
    </location>
    <ligand>
        <name>heme c</name>
        <dbReference type="ChEBI" id="CHEBI:61717"/>
        <label>1</label>
    </ligand>
    <ligandPart>
        <name>Fe</name>
        <dbReference type="ChEBI" id="CHEBI:18248"/>
    </ligandPart>
</feature>
<feature type="binding site" description="axial binding residue" evidence="6">
    <location>
        <position position="106"/>
    </location>
    <ligand>
        <name>heme c</name>
        <dbReference type="ChEBI" id="CHEBI:61717"/>
        <label>1</label>
    </ligand>
    <ligandPart>
        <name>Fe</name>
        <dbReference type="ChEBI" id="CHEBI:18248"/>
    </ligandPart>
</feature>
<keyword evidence="9" id="KW-1185">Reference proteome</keyword>
<evidence type="ECO:0000313" key="8">
    <source>
        <dbReference type="EMBL" id="BBO69874.1"/>
    </source>
</evidence>
<dbReference type="Gene3D" id="3.90.10.10">
    <property type="entry name" value="Cytochrome C3"/>
    <property type="match status" value="1"/>
</dbReference>
<keyword evidence="1" id="KW-0813">Transport</keyword>
<dbReference type="GO" id="GO:0046872">
    <property type="term" value="F:metal ion binding"/>
    <property type="evidence" value="ECO:0007669"/>
    <property type="project" value="UniProtKB-KW"/>
</dbReference>
<feature type="binding site" description="covalent" evidence="6">
    <location>
        <position position="64"/>
    </location>
    <ligand>
        <name>heme c</name>
        <dbReference type="ChEBI" id="CHEBI:61717"/>
        <label>1</label>
    </ligand>
</feature>
<dbReference type="Pfam" id="PF02085">
    <property type="entry name" value="Cytochrom_CIII"/>
    <property type="match status" value="1"/>
</dbReference>
<feature type="binding site" description="axial binding residue" evidence="6">
    <location>
        <position position="65"/>
    </location>
    <ligand>
        <name>heme c</name>
        <dbReference type="ChEBI" id="CHEBI:61717"/>
        <label>1</label>
    </ligand>
    <ligandPart>
        <name>Fe</name>
        <dbReference type="ChEBI" id="CHEBI:18248"/>
    </ligandPart>
</feature>
<gene>
    <name evidence="8" type="ORF">DSCA_38040</name>
</gene>
<dbReference type="SUPFAM" id="SSF48695">
    <property type="entry name" value="Multiheme cytochromes"/>
    <property type="match status" value="1"/>
</dbReference>
<dbReference type="NCBIfam" id="NF045722">
    <property type="entry name" value="c3_cytochr_TmcA"/>
    <property type="match status" value="1"/>
</dbReference>
<reference evidence="8 9" key="1">
    <citation type="submission" date="2019-11" db="EMBL/GenBank/DDBJ databases">
        <title>Comparative genomics of hydrocarbon-degrading Desulfosarcina strains.</title>
        <authorList>
            <person name="Watanabe M."/>
            <person name="Kojima H."/>
            <person name="Fukui M."/>
        </authorList>
    </citation>
    <scope>NUCLEOTIDE SEQUENCE [LARGE SCALE GENOMIC DNA]</scope>
    <source>
        <strain evidence="8 9">PL12</strain>
    </source>
</reference>
<feature type="binding site" description="axial binding residue" evidence="6">
    <location>
        <position position="110"/>
    </location>
    <ligand>
        <name>heme c</name>
        <dbReference type="ChEBI" id="CHEBI:61717"/>
        <label>1</label>
    </ligand>
    <ligandPart>
        <name>Fe</name>
        <dbReference type="ChEBI" id="CHEBI:18248"/>
    </ligandPart>
</feature>
<comment type="cofactor">
    <cofactor evidence="6">
        <name>heme c</name>
        <dbReference type="ChEBI" id="CHEBI:61717"/>
    </cofactor>
    <text evidence="6">Binds 4 heme c groups covalently per monomer.</text>
</comment>
<feature type="binding site" description="axial binding residue" evidence="6">
    <location>
        <position position="109"/>
    </location>
    <ligand>
        <name>heme c</name>
        <dbReference type="ChEBI" id="CHEBI:61717"/>
        <label>1</label>
    </ligand>
    <ligandPart>
        <name>Fe</name>
        <dbReference type="ChEBI" id="CHEBI:18248"/>
    </ligandPart>
</feature>
<dbReference type="GO" id="GO:0020037">
    <property type="term" value="F:heme binding"/>
    <property type="evidence" value="ECO:0007669"/>
    <property type="project" value="InterPro"/>
</dbReference>
<evidence type="ECO:0000256" key="5">
    <source>
        <dbReference type="ARBA" id="ARBA00023004"/>
    </source>
</evidence>
<organism evidence="8 9">
    <name type="scientific">Desulfosarcina alkanivorans</name>
    <dbReference type="NCBI Taxonomy" id="571177"/>
    <lineage>
        <taxon>Bacteria</taxon>
        <taxon>Pseudomonadati</taxon>
        <taxon>Thermodesulfobacteriota</taxon>
        <taxon>Desulfobacteria</taxon>
        <taxon>Desulfobacterales</taxon>
        <taxon>Desulfosarcinaceae</taxon>
        <taxon>Desulfosarcina</taxon>
    </lineage>
</organism>
<dbReference type="AlphaFoldDB" id="A0A5K7YUA9"/>
<feature type="domain" description="Class III cytochrome C" evidence="7">
    <location>
        <begin position="37"/>
        <end position="124"/>
    </location>
</feature>
<evidence type="ECO:0000256" key="6">
    <source>
        <dbReference type="PIRSR" id="PIRSR602322-1"/>
    </source>
</evidence>
<feature type="binding site" description="axial binding residue" evidence="6">
    <location>
        <position position="48"/>
    </location>
    <ligand>
        <name>heme c</name>
        <dbReference type="ChEBI" id="CHEBI:61717"/>
        <label>1</label>
    </ligand>
    <ligandPart>
        <name>Fe</name>
        <dbReference type="ChEBI" id="CHEBI:18248"/>
    </ligandPart>
</feature>
<dbReference type="PRINTS" id="PR00609">
    <property type="entry name" value="CYTOCHROMEC3"/>
</dbReference>
<evidence type="ECO:0000313" key="9">
    <source>
        <dbReference type="Proteomes" id="UP000427906"/>
    </source>
</evidence>
<evidence type="ECO:0000256" key="3">
    <source>
        <dbReference type="ARBA" id="ARBA00022723"/>
    </source>
</evidence>
<evidence type="ECO:0000256" key="1">
    <source>
        <dbReference type="ARBA" id="ARBA00022448"/>
    </source>
</evidence>
<keyword evidence="4" id="KW-0249">Electron transport</keyword>
<dbReference type="RefSeq" id="WP_155317865.1">
    <property type="nucleotide sequence ID" value="NZ_AP021874.1"/>
</dbReference>
<evidence type="ECO:0000256" key="4">
    <source>
        <dbReference type="ARBA" id="ARBA00022982"/>
    </source>
</evidence>
<dbReference type="GO" id="GO:0009055">
    <property type="term" value="F:electron transfer activity"/>
    <property type="evidence" value="ECO:0007669"/>
    <property type="project" value="InterPro"/>
</dbReference>
<protein>
    <submittedName>
        <fullName evidence="8">Cytochrome c</fullName>
    </submittedName>
</protein>
<feature type="binding site" description="axial binding residue" evidence="6">
    <location>
        <position position="124"/>
    </location>
    <ligand>
        <name>heme c</name>
        <dbReference type="ChEBI" id="CHEBI:61717"/>
        <label>1</label>
    </ligand>
    <ligandPart>
        <name>Fe</name>
        <dbReference type="ChEBI" id="CHEBI:18248"/>
    </ligandPart>
</feature>
<dbReference type="InterPro" id="IPR002322">
    <property type="entry name" value="Cyt_c_III"/>
</dbReference>